<keyword evidence="3" id="KW-1185">Reference proteome</keyword>
<organism evidence="2 3">
    <name type="scientific">Nostoc minutum NIES-26</name>
    <dbReference type="NCBI Taxonomy" id="1844469"/>
    <lineage>
        <taxon>Bacteria</taxon>
        <taxon>Bacillati</taxon>
        <taxon>Cyanobacteriota</taxon>
        <taxon>Cyanophyceae</taxon>
        <taxon>Nostocales</taxon>
        <taxon>Nostocaceae</taxon>
        <taxon>Nostoc</taxon>
    </lineage>
</organism>
<dbReference type="PRINTS" id="PR00038">
    <property type="entry name" value="HTHLUXR"/>
</dbReference>
<dbReference type="InterPro" id="IPR000792">
    <property type="entry name" value="Tscrpt_reg_LuxR_C"/>
</dbReference>
<reference evidence="2" key="1">
    <citation type="submission" date="2016-04" db="EMBL/GenBank/DDBJ databases">
        <authorList>
            <person name="Tabuchi Yagui T.R."/>
        </authorList>
    </citation>
    <scope>NUCLEOTIDE SEQUENCE [LARGE SCALE GENOMIC DNA]</scope>
    <source>
        <strain evidence="2">NIES-26</strain>
    </source>
</reference>
<dbReference type="SUPFAM" id="SSF52540">
    <property type="entry name" value="P-loop containing nucleoside triphosphate hydrolases"/>
    <property type="match status" value="1"/>
</dbReference>
<name>A0A367Q635_9NOSO</name>
<dbReference type="SMART" id="SM00421">
    <property type="entry name" value="HTH_LUXR"/>
    <property type="match status" value="1"/>
</dbReference>
<proteinExistence type="predicted"/>
<dbReference type="InterPro" id="IPR016032">
    <property type="entry name" value="Sig_transdc_resp-reg_C-effctor"/>
</dbReference>
<dbReference type="Gene3D" id="1.10.10.10">
    <property type="entry name" value="Winged helix-like DNA-binding domain superfamily/Winged helix DNA-binding domain"/>
    <property type="match status" value="1"/>
</dbReference>
<dbReference type="InterPro" id="IPR036388">
    <property type="entry name" value="WH-like_DNA-bd_sf"/>
</dbReference>
<dbReference type="InterPro" id="IPR027417">
    <property type="entry name" value="P-loop_NTPase"/>
</dbReference>
<protein>
    <recommendedName>
        <fullName evidence="1">HTH luxR-type domain-containing protein</fullName>
    </recommendedName>
</protein>
<evidence type="ECO:0000313" key="3">
    <source>
        <dbReference type="Proteomes" id="UP000252107"/>
    </source>
</evidence>
<dbReference type="AlphaFoldDB" id="A0A367Q635"/>
<dbReference type="GO" id="GO:0006355">
    <property type="term" value="P:regulation of DNA-templated transcription"/>
    <property type="evidence" value="ECO:0007669"/>
    <property type="project" value="InterPro"/>
</dbReference>
<evidence type="ECO:0000313" key="2">
    <source>
        <dbReference type="EMBL" id="RCJ19241.1"/>
    </source>
</evidence>
<dbReference type="Proteomes" id="UP000252107">
    <property type="component" value="Unassembled WGS sequence"/>
</dbReference>
<dbReference type="GO" id="GO:0003677">
    <property type="term" value="F:DNA binding"/>
    <property type="evidence" value="ECO:0007669"/>
    <property type="project" value="InterPro"/>
</dbReference>
<dbReference type="Pfam" id="PF00196">
    <property type="entry name" value="GerE"/>
    <property type="match status" value="1"/>
</dbReference>
<dbReference type="SUPFAM" id="SSF46894">
    <property type="entry name" value="C-terminal effector domain of the bipartite response regulators"/>
    <property type="match status" value="1"/>
</dbReference>
<feature type="domain" description="HTH luxR-type" evidence="1">
    <location>
        <begin position="10"/>
        <end position="76"/>
    </location>
</feature>
<dbReference type="EMBL" id="LXQD01000342">
    <property type="protein sequence ID" value="RCJ19241.1"/>
    <property type="molecule type" value="Genomic_DNA"/>
</dbReference>
<comment type="caution">
    <text evidence="2">The sequence shown here is derived from an EMBL/GenBank/DDBJ whole genome shotgun (WGS) entry which is preliminary data.</text>
</comment>
<evidence type="ECO:0000259" key="1">
    <source>
        <dbReference type="SMART" id="SM00421"/>
    </source>
</evidence>
<gene>
    <name evidence="2" type="ORF">A6770_32285</name>
</gene>
<dbReference type="Gene3D" id="3.40.50.300">
    <property type="entry name" value="P-loop containing nucleotide triphosphate hydrolases"/>
    <property type="match status" value="1"/>
</dbReference>
<sequence length="546" mass="62919">MSKGQFDKAFNELTYRRREVLIKFLAGQTDEAIAKSLNIEEVTVRQHIKAICEKFGLENEFSDERRSKRPDLIALFHKYKPELLGDRTLRKTAILEQTTQKSIPDKNFVGRETAIASLNNRDIQGAKVILIHAKGGVGKTTLARNYLKQKFGYYIEFPIAKETQNITPIESLLEERLRQLNEEPGREFGVSLERLRQKLQAKRIGVLIDNLEPALDENGKFIEPHRRYIELLRVLADPSLQSLTLITSRDRLHECDVSVSYYPLEGLSVEVWQQYFDTRNIQTNSSALTVMHNAYGGNAKAMEIFAGAIQVDYAGNVEQYWQMNQGDLLVEADLRDLVTTQMNRLEEHHSLAFKLLCRLGCYRYQDIATVSINGLFSLLWDVPDSQHRRVVNSLRDRSLVEFQNGEYWLHPVIREEAISRLRMSEDWETANRNAAEFWTKSVNKVYIMEEALQAFEAYYHYLAIDDFEAACSVMVYRRKSKWKWHNLEGGENLGTSLRTLGLLQKLMLAATQIIGNVLRGINLVSIHLNLAQSYWIVGNLSVRIQV</sequence>
<accession>A0A367Q635</accession>